<dbReference type="InterPro" id="IPR050312">
    <property type="entry name" value="IolE/XylAMocC-like"/>
</dbReference>
<dbReference type="GO" id="GO:0016853">
    <property type="term" value="F:isomerase activity"/>
    <property type="evidence" value="ECO:0007669"/>
    <property type="project" value="UniProtKB-KW"/>
</dbReference>
<evidence type="ECO:0000313" key="2">
    <source>
        <dbReference type="EMBL" id="MBJ3775829.1"/>
    </source>
</evidence>
<sequence>MKLSLCNEVLRDLPFDRQCAFAAAVGFQGLELAPFTLAQNPETLTEAGARAARRALAAEGLECAGLHWLLAAPDGLSITSADAAVRGRTVDLMRRLVAFAAEAGARVMVHGSPRQRELAPGAEAEGRARAVDAFALAGEAAAAAGVVYAIEPLARRETAFVNTVAEAVAIVKEVASPGLATMIDTCATAFDGGDPAALVAEWLPTGHIAHIHVNDPNRRGPGEGALAFAPTLAALKALDYRGWVSAEPFIYEPDGPATAARAAGYLDGILEALS</sequence>
<name>A0A934MKX5_9HYPH</name>
<organism evidence="2 3">
    <name type="scientific">Acuticoccus mangrovi</name>
    <dbReference type="NCBI Taxonomy" id="2796142"/>
    <lineage>
        <taxon>Bacteria</taxon>
        <taxon>Pseudomonadati</taxon>
        <taxon>Pseudomonadota</taxon>
        <taxon>Alphaproteobacteria</taxon>
        <taxon>Hyphomicrobiales</taxon>
        <taxon>Amorphaceae</taxon>
        <taxon>Acuticoccus</taxon>
    </lineage>
</organism>
<dbReference type="PANTHER" id="PTHR12110">
    <property type="entry name" value="HYDROXYPYRUVATE ISOMERASE"/>
    <property type="match status" value="1"/>
</dbReference>
<dbReference type="Pfam" id="PF01261">
    <property type="entry name" value="AP_endonuc_2"/>
    <property type="match status" value="1"/>
</dbReference>
<keyword evidence="3" id="KW-1185">Reference proteome</keyword>
<evidence type="ECO:0000313" key="3">
    <source>
        <dbReference type="Proteomes" id="UP000609531"/>
    </source>
</evidence>
<dbReference type="InterPro" id="IPR013022">
    <property type="entry name" value="Xyl_isomerase-like_TIM-brl"/>
</dbReference>
<dbReference type="InterPro" id="IPR036237">
    <property type="entry name" value="Xyl_isomerase-like_sf"/>
</dbReference>
<dbReference type="EMBL" id="JAEKJA010000006">
    <property type="protein sequence ID" value="MBJ3775829.1"/>
    <property type="molecule type" value="Genomic_DNA"/>
</dbReference>
<comment type="caution">
    <text evidence="2">The sequence shown here is derived from an EMBL/GenBank/DDBJ whole genome shotgun (WGS) entry which is preliminary data.</text>
</comment>
<protein>
    <submittedName>
        <fullName evidence="2">Sugar phosphate isomerase/epimerase</fullName>
    </submittedName>
</protein>
<reference evidence="2" key="1">
    <citation type="submission" date="2020-12" db="EMBL/GenBank/DDBJ databases">
        <title>Bacterial taxonomy.</title>
        <authorList>
            <person name="Pan X."/>
        </authorList>
    </citation>
    <scope>NUCLEOTIDE SEQUENCE</scope>
    <source>
        <strain evidence="2">B2012</strain>
    </source>
</reference>
<dbReference type="Proteomes" id="UP000609531">
    <property type="component" value="Unassembled WGS sequence"/>
</dbReference>
<keyword evidence="2" id="KW-0413">Isomerase</keyword>
<dbReference type="PANTHER" id="PTHR12110:SF21">
    <property type="entry name" value="XYLOSE ISOMERASE-LIKE TIM BARREL DOMAIN-CONTAINING PROTEIN"/>
    <property type="match status" value="1"/>
</dbReference>
<evidence type="ECO:0000259" key="1">
    <source>
        <dbReference type="Pfam" id="PF01261"/>
    </source>
</evidence>
<dbReference type="RefSeq" id="WP_198881725.1">
    <property type="nucleotide sequence ID" value="NZ_JAEKJA010000006.1"/>
</dbReference>
<dbReference type="Gene3D" id="3.20.20.150">
    <property type="entry name" value="Divalent-metal-dependent TIM barrel enzymes"/>
    <property type="match status" value="1"/>
</dbReference>
<accession>A0A934MKX5</accession>
<proteinExistence type="predicted"/>
<feature type="domain" description="Xylose isomerase-like TIM barrel" evidence="1">
    <location>
        <begin position="20"/>
        <end position="265"/>
    </location>
</feature>
<dbReference type="AlphaFoldDB" id="A0A934MKX5"/>
<gene>
    <name evidence="2" type="ORF">JCR33_09040</name>
</gene>
<dbReference type="SUPFAM" id="SSF51658">
    <property type="entry name" value="Xylose isomerase-like"/>
    <property type="match status" value="1"/>
</dbReference>